<dbReference type="Proteomes" id="UP000053732">
    <property type="component" value="Unassembled WGS sequence"/>
</dbReference>
<protein>
    <submittedName>
        <fullName evidence="1">Str. FM013</fullName>
    </submittedName>
</protein>
<dbReference type="AlphaFoldDB" id="A0A0G4PTF6"/>
<keyword evidence="2" id="KW-1185">Reference proteome</keyword>
<name>A0A0G4PTF6_PENC3</name>
<accession>A0A0G4PTF6</accession>
<evidence type="ECO:0000313" key="2">
    <source>
        <dbReference type="Proteomes" id="UP000053732"/>
    </source>
</evidence>
<reference evidence="1 2" key="1">
    <citation type="journal article" date="2014" name="Nat. Commun.">
        <title>Multiple recent horizontal transfers of a large genomic region in cheese making fungi.</title>
        <authorList>
            <person name="Cheeseman K."/>
            <person name="Ropars J."/>
            <person name="Renault P."/>
            <person name="Dupont J."/>
            <person name="Gouzy J."/>
            <person name="Branca A."/>
            <person name="Abraham A.L."/>
            <person name="Ceppi M."/>
            <person name="Conseiller E."/>
            <person name="Debuchy R."/>
            <person name="Malagnac F."/>
            <person name="Goarin A."/>
            <person name="Silar P."/>
            <person name="Lacoste S."/>
            <person name="Sallet E."/>
            <person name="Bensimon A."/>
            <person name="Giraud T."/>
            <person name="Brygoo Y."/>
        </authorList>
    </citation>
    <scope>NUCLEOTIDE SEQUENCE [LARGE SCALE GENOMIC DNA]</scope>
    <source>
        <strain evidence="2">FM 013</strain>
    </source>
</reference>
<sequence>MDERPGPSIAPCPLAYPCIHTQGRASILSNRTYRPQHLAELRSILEVKEERQLACIAEAARSKGYTRPTWTSESLLL</sequence>
<dbReference type="EMBL" id="HG793173">
    <property type="protein sequence ID" value="CRL29810.1"/>
    <property type="molecule type" value="Genomic_DNA"/>
</dbReference>
<organism evidence="1 2">
    <name type="scientific">Penicillium camemberti (strain FM 013)</name>
    <dbReference type="NCBI Taxonomy" id="1429867"/>
    <lineage>
        <taxon>Eukaryota</taxon>
        <taxon>Fungi</taxon>
        <taxon>Dikarya</taxon>
        <taxon>Ascomycota</taxon>
        <taxon>Pezizomycotina</taxon>
        <taxon>Eurotiomycetes</taxon>
        <taxon>Eurotiomycetidae</taxon>
        <taxon>Eurotiales</taxon>
        <taxon>Aspergillaceae</taxon>
        <taxon>Penicillium</taxon>
    </lineage>
</organism>
<proteinExistence type="predicted"/>
<evidence type="ECO:0000313" key="1">
    <source>
        <dbReference type="EMBL" id="CRL29810.1"/>
    </source>
</evidence>
<gene>
    <name evidence="1" type="ORF">PCAMFM013_S040g000036</name>
</gene>